<protein>
    <submittedName>
        <fullName evidence="1">Uncharacterized protein</fullName>
    </submittedName>
</protein>
<proteinExistence type="predicted"/>
<evidence type="ECO:0000313" key="1">
    <source>
        <dbReference type="EMBL" id="SVC41713.1"/>
    </source>
</evidence>
<organism evidence="1">
    <name type="scientific">marine metagenome</name>
    <dbReference type="NCBI Taxonomy" id="408172"/>
    <lineage>
        <taxon>unclassified sequences</taxon>
        <taxon>metagenomes</taxon>
        <taxon>ecological metagenomes</taxon>
    </lineage>
</organism>
<dbReference type="AlphaFoldDB" id="A0A382LYT8"/>
<reference evidence="1" key="1">
    <citation type="submission" date="2018-05" db="EMBL/GenBank/DDBJ databases">
        <authorList>
            <person name="Lanie J.A."/>
            <person name="Ng W.-L."/>
            <person name="Kazmierczak K.M."/>
            <person name="Andrzejewski T.M."/>
            <person name="Davidsen T.M."/>
            <person name="Wayne K.J."/>
            <person name="Tettelin H."/>
            <person name="Glass J.I."/>
            <person name="Rusch D."/>
            <person name="Podicherti R."/>
            <person name="Tsui H.-C.T."/>
            <person name="Winkler M.E."/>
        </authorList>
    </citation>
    <scope>NUCLEOTIDE SEQUENCE</scope>
</reference>
<sequence>MGSTSLEKEIAIMKLKIYQRVKDIKKKRILKELKKFKVIKSVRMIGDWFFTKKIK</sequence>
<gene>
    <name evidence="1" type="ORF">METZ01_LOCUS294567</name>
</gene>
<dbReference type="EMBL" id="UINC01090085">
    <property type="protein sequence ID" value="SVC41713.1"/>
    <property type="molecule type" value="Genomic_DNA"/>
</dbReference>
<name>A0A382LYT8_9ZZZZ</name>
<accession>A0A382LYT8</accession>